<protein>
    <submittedName>
        <fullName evidence="1">Uncharacterized protein</fullName>
    </submittedName>
</protein>
<dbReference type="Proteomes" id="UP000324222">
    <property type="component" value="Unassembled WGS sequence"/>
</dbReference>
<evidence type="ECO:0000313" key="2">
    <source>
        <dbReference type="Proteomes" id="UP000324222"/>
    </source>
</evidence>
<accession>A0A5B7K672</accession>
<evidence type="ECO:0000313" key="1">
    <source>
        <dbReference type="EMBL" id="MPD00155.1"/>
    </source>
</evidence>
<organism evidence="1 2">
    <name type="scientific">Portunus trituberculatus</name>
    <name type="common">Swimming crab</name>
    <name type="synonym">Neptunus trituberculatus</name>
    <dbReference type="NCBI Taxonomy" id="210409"/>
    <lineage>
        <taxon>Eukaryota</taxon>
        <taxon>Metazoa</taxon>
        <taxon>Ecdysozoa</taxon>
        <taxon>Arthropoda</taxon>
        <taxon>Crustacea</taxon>
        <taxon>Multicrustacea</taxon>
        <taxon>Malacostraca</taxon>
        <taxon>Eumalacostraca</taxon>
        <taxon>Eucarida</taxon>
        <taxon>Decapoda</taxon>
        <taxon>Pleocyemata</taxon>
        <taxon>Brachyura</taxon>
        <taxon>Eubrachyura</taxon>
        <taxon>Portunoidea</taxon>
        <taxon>Portunidae</taxon>
        <taxon>Portuninae</taxon>
        <taxon>Portunus</taxon>
    </lineage>
</organism>
<keyword evidence="2" id="KW-1185">Reference proteome</keyword>
<sequence>MDGGPLFALQPAYKHITPSASRVLDALLRGAAVMRRCAVGDSRLARGMGGSGIYAGFQFPLFEYFQG</sequence>
<reference evidence="1 2" key="1">
    <citation type="submission" date="2019-05" db="EMBL/GenBank/DDBJ databases">
        <title>Another draft genome of Portunus trituberculatus and its Hox gene families provides insights of decapod evolution.</title>
        <authorList>
            <person name="Jeong J.-H."/>
            <person name="Song I."/>
            <person name="Kim S."/>
            <person name="Choi T."/>
            <person name="Kim D."/>
            <person name="Ryu S."/>
            <person name="Kim W."/>
        </authorList>
    </citation>
    <scope>NUCLEOTIDE SEQUENCE [LARGE SCALE GENOMIC DNA]</scope>
    <source>
        <tissue evidence="1">Muscle</tissue>
    </source>
</reference>
<comment type="caution">
    <text evidence="1">The sequence shown here is derived from an EMBL/GenBank/DDBJ whole genome shotgun (WGS) entry which is preliminary data.</text>
</comment>
<gene>
    <name evidence="1" type="ORF">E2C01_095610</name>
</gene>
<dbReference type="AlphaFoldDB" id="A0A5B7K672"/>
<proteinExistence type="predicted"/>
<dbReference type="EMBL" id="VSRR010121666">
    <property type="protein sequence ID" value="MPD00155.1"/>
    <property type="molecule type" value="Genomic_DNA"/>
</dbReference>
<name>A0A5B7K672_PORTR</name>